<dbReference type="RefSeq" id="WP_349344057.1">
    <property type="nucleotide sequence ID" value="NZ_CP157802.1"/>
</dbReference>
<organism evidence="3">
    <name type="scientific">Marinobacter sp. MMG032</name>
    <dbReference type="NCBI Taxonomy" id="3158548"/>
    <lineage>
        <taxon>Bacteria</taxon>
        <taxon>Pseudomonadati</taxon>
        <taxon>Pseudomonadota</taxon>
        <taxon>Gammaproteobacteria</taxon>
        <taxon>Pseudomonadales</taxon>
        <taxon>Marinobacteraceae</taxon>
        <taxon>Marinobacter</taxon>
    </lineage>
</organism>
<dbReference type="AlphaFoldDB" id="A0AAU7MSL3"/>
<dbReference type="KEGG" id="mamm:ABNF92_04410"/>
<feature type="chain" id="PRO_5043885142" evidence="1">
    <location>
        <begin position="17"/>
        <end position="224"/>
    </location>
</feature>
<dbReference type="Pfam" id="PF07589">
    <property type="entry name" value="PEP-CTERM"/>
    <property type="match status" value="1"/>
</dbReference>
<dbReference type="NCBIfam" id="TIGR02595">
    <property type="entry name" value="PEP_CTERM"/>
    <property type="match status" value="1"/>
</dbReference>
<reference evidence="3" key="1">
    <citation type="submission" date="2024-05" db="EMBL/GenBank/DDBJ databases">
        <title>Draft Genome Sequences of Flagellimonas sp. MMG031 and Marinobacter sp. MMG032 Isolated from the dinoflagellate Symbiodinium pilosum.</title>
        <authorList>
            <person name="Shikuma N.J."/>
            <person name="Farrell M.V."/>
        </authorList>
    </citation>
    <scope>NUCLEOTIDE SEQUENCE</scope>
    <source>
        <strain evidence="3">MMG032</strain>
    </source>
</reference>
<name>A0AAU7MSL3_9GAMM</name>
<evidence type="ECO:0000259" key="2">
    <source>
        <dbReference type="Pfam" id="PF07589"/>
    </source>
</evidence>
<evidence type="ECO:0000313" key="3">
    <source>
        <dbReference type="EMBL" id="XBQ21431.1"/>
    </source>
</evidence>
<evidence type="ECO:0000256" key="1">
    <source>
        <dbReference type="SAM" id="SignalP"/>
    </source>
</evidence>
<accession>A0AAU7MSL3</accession>
<protein>
    <submittedName>
        <fullName evidence="3">PEP-CTERM sorting domain-containing protein</fullName>
    </submittedName>
</protein>
<sequence>MVALLFALALGGGAQASLISYNGYIHETGTEIVTGGGLEWLRWDATRNSYLGSLSTPLDLFRDDNWRLASVSEMSMLMTDWGLLEENLVDTGGSVNLGYEDPGELESTSAFLNFFGSTGSLSGGSNNDVRYYSSALFGEFTSSDGVSFDLLSATIIGDSPVQGSTATGFVEWSSQLFFPNSFIGSSYGLALVRDAPVVEVPEPSTLALLGIGLIGLTTRRRKAN</sequence>
<gene>
    <name evidence="3" type="ORF">ABNF92_04410</name>
</gene>
<keyword evidence="1" id="KW-0732">Signal</keyword>
<feature type="signal peptide" evidence="1">
    <location>
        <begin position="1"/>
        <end position="16"/>
    </location>
</feature>
<feature type="domain" description="Ice-binding protein C-terminal" evidence="2">
    <location>
        <begin position="200"/>
        <end position="221"/>
    </location>
</feature>
<dbReference type="EMBL" id="CP157802">
    <property type="protein sequence ID" value="XBQ21431.1"/>
    <property type="molecule type" value="Genomic_DNA"/>
</dbReference>
<proteinExistence type="predicted"/>
<dbReference type="InterPro" id="IPR013424">
    <property type="entry name" value="Ice-binding_C"/>
</dbReference>